<sequence length="45" mass="5170">MVLRFMGIHIGGVSVQNLLRNDSVCPFRWVEWVPKCIDVTVRAQV</sequence>
<reference evidence="1" key="2">
    <citation type="journal article" date="2023" name="Int. J. Mol. Sci.">
        <title>De Novo Assembly and Annotation of 11 Diverse Shrub Willow (Salix) Genomes Reveals Novel Gene Organization in Sex-Linked Regions.</title>
        <authorList>
            <person name="Hyden B."/>
            <person name="Feng K."/>
            <person name="Yates T.B."/>
            <person name="Jawdy S."/>
            <person name="Cereghino C."/>
            <person name="Smart L.B."/>
            <person name="Muchero W."/>
        </authorList>
    </citation>
    <scope>NUCLEOTIDE SEQUENCE</scope>
    <source>
        <tissue evidence="1">Shoot tip</tissue>
    </source>
</reference>
<evidence type="ECO:0000313" key="2">
    <source>
        <dbReference type="Proteomes" id="UP001151752"/>
    </source>
</evidence>
<proteinExistence type="predicted"/>
<dbReference type="EMBL" id="JAPFFM010000005">
    <property type="protein sequence ID" value="KAJ6761630.1"/>
    <property type="molecule type" value="Genomic_DNA"/>
</dbReference>
<gene>
    <name evidence="1" type="ORF">OIU74_024319</name>
</gene>
<organism evidence="1 2">
    <name type="scientific">Salix koriyanagi</name>
    <dbReference type="NCBI Taxonomy" id="2511006"/>
    <lineage>
        <taxon>Eukaryota</taxon>
        <taxon>Viridiplantae</taxon>
        <taxon>Streptophyta</taxon>
        <taxon>Embryophyta</taxon>
        <taxon>Tracheophyta</taxon>
        <taxon>Spermatophyta</taxon>
        <taxon>Magnoliopsida</taxon>
        <taxon>eudicotyledons</taxon>
        <taxon>Gunneridae</taxon>
        <taxon>Pentapetalae</taxon>
        <taxon>rosids</taxon>
        <taxon>fabids</taxon>
        <taxon>Malpighiales</taxon>
        <taxon>Salicaceae</taxon>
        <taxon>Saliceae</taxon>
        <taxon>Salix</taxon>
    </lineage>
</organism>
<protein>
    <submittedName>
        <fullName evidence="1">Uncharacterized protein</fullName>
    </submittedName>
</protein>
<dbReference type="AlphaFoldDB" id="A0A9Q0W6K0"/>
<accession>A0A9Q0W6K0</accession>
<reference evidence="1" key="1">
    <citation type="submission" date="2022-11" db="EMBL/GenBank/DDBJ databases">
        <authorList>
            <person name="Hyden B.L."/>
            <person name="Feng K."/>
            <person name="Yates T."/>
            <person name="Jawdy S."/>
            <person name="Smart L.B."/>
            <person name="Muchero W."/>
        </authorList>
    </citation>
    <scope>NUCLEOTIDE SEQUENCE</scope>
    <source>
        <tissue evidence="1">Shoot tip</tissue>
    </source>
</reference>
<name>A0A9Q0W6K0_9ROSI</name>
<evidence type="ECO:0000313" key="1">
    <source>
        <dbReference type="EMBL" id="KAJ6761630.1"/>
    </source>
</evidence>
<dbReference type="Proteomes" id="UP001151752">
    <property type="component" value="Chromosome 19"/>
</dbReference>
<comment type="caution">
    <text evidence="1">The sequence shown here is derived from an EMBL/GenBank/DDBJ whole genome shotgun (WGS) entry which is preliminary data.</text>
</comment>
<keyword evidence="2" id="KW-1185">Reference proteome</keyword>